<organism evidence="2 3">
    <name type="scientific">Trichonephila clavipes</name>
    <name type="common">Golden silk orbweaver</name>
    <name type="synonym">Nephila clavipes</name>
    <dbReference type="NCBI Taxonomy" id="2585209"/>
    <lineage>
        <taxon>Eukaryota</taxon>
        <taxon>Metazoa</taxon>
        <taxon>Ecdysozoa</taxon>
        <taxon>Arthropoda</taxon>
        <taxon>Chelicerata</taxon>
        <taxon>Arachnida</taxon>
        <taxon>Araneae</taxon>
        <taxon>Araneomorphae</taxon>
        <taxon>Entelegynae</taxon>
        <taxon>Araneoidea</taxon>
        <taxon>Nephilidae</taxon>
        <taxon>Trichonephila</taxon>
    </lineage>
</organism>
<accession>A0A8X6W8W0</accession>
<dbReference type="EMBL" id="BMAU01021392">
    <property type="protein sequence ID" value="GFY30440.1"/>
    <property type="molecule type" value="Genomic_DNA"/>
</dbReference>
<feature type="coiled-coil region" evidence="1">
    <location>
        <begin position="59"/>
        <end position="89"/>
    </location>
</feature>
<name>A0A8X6W8W0_TRICX</name>
<evidence type="ECO:0000313" key="2">
    <source>
        <dbReference type="EMBL" id="GFY30440.1"/>
    </source>
</evidence>
<protein>
    <submittedName>
        <fullName evidence="2">Uncharacterized protein</fullName>
    </submittedName>
</protein>
<reference evidence="2" key="1">
    <citation type="submission" date="2020-08" db="EMBL/GenBank/DDBJ databases">
        <title>Multicomponent nature underlies the extraordinary mechanical properties of spider dragline silk.</title>
        <authorList>
            <person name="Kono N."/>
            <person name="Nakamura H."/>
            <person name="Mori M."/>
            <person name="Yoshida Y."/>
            <person name="Ohtoshi R."/>
            <person name="Malay A.D."/>
            <person name="Moran D.A.P."/>
            <person name="Tomita M."/>
            <person name="Numata K."/>
            <person name="Arakawa K."/>
        </authorList>
    </citation>
    <scope>NUCLEOTIDE SEQUENCE</scope>
</reference>
<dbReference type="AlphaFoldDB" id="A0A8X6W8W0"/>
<keyword evidence="3" id="KW-1185">Reference proteome</keyword>
<proteinExistence type="predicted"/>
<dbReference type="Proteomes" id="UP000887159">
    <property type="component" value="Unassembled WGS sequence"/>
</dbReference>
<keyword evidence="1" id="KW-0175">Coiled coil</keyword>
<comment type="caution">
    <text evidence="2">The sequence shown here is derived from an EMBL/GenBank/DDBJ whole genome shotgun (WGS) entry which is preliminary data.</text>
</comment>
<gene>
    <name evidence="2" type="ORF">TNCV_4066901</name>
</gene>
<evidence type="ECO:0000256" key="1">
    <source>
        <dbReference type="SAM" id="Coils"/>
    </source>
</evidence>
<sequence>MAYLGKGGRENVFVLATKLNLDFDKSMTIATLKDLIIGSENYDEELTKNVHSTIFGDRKARAKKQEEQKENLRIKEQKENLRIEEQKENYALKNEKKNYASNN</sequence>
<evidence type="ECO:0000313" key="3">
    <source>
        <dbReference type="Proteomes" id="UP000887159"/>
    </source>
</evidence>